<dbReference type="GO" id="GO:0022900">
    <property type="term" value="P:electron transport chain"/>
    <property type="evidence" value="ECO:0007669"/>
    <property type="project" value="InterPro"/>
</dbReference>
<evidence type="ECO:0000313" key="3">
    <source>
        <dbReference type="Proteomes" id="UP000054363"/>
    </source>
</evidence>
<evidence type="ECO:0000313" key="2">
    <source>
        <dbReference type="EMBL" id="KFZ30805.1"/>
    </source>
</evidence>
<gene>
    <name evidence="2" type="ORF">IDSA_06865</name>
</gene>
<dbReference type="InterPro" id="IPR002321">
    <property type="entry name" value="Cyt_c_II"/>
</dbReference>
<dbReference type="STRING" id="435908.IDSA_06865"/>
<keyword evidence="1" id="KW-0732">Signal</keyword>
<accession>A0A094ISZ2</accession>
<keyword evidence="3" id="KW-1185">Reference proteome</keyword>
<dbReference type="SUPFAM" id="SSF47175">
    <property type="entry name" value="Cytochromes"/>
    <property type="match status" value="1"/>
</dbReference>
<dbReference type="eggNOG" id="ENOG5032U1E">
    <property type="taxonomic scope" value="Bacteria"/>
</dbReference>
<dbReference type="GO" id="GO:0009055">
    <property type="term" value="F:electron transfer activity"/>
    <property type="evidence" value="ECO:0007669"/>
    <property type="project" value="InterPro"/>
</dbReference>
<evidence type="ECO:0008006" key="4">
    <source>
        <dbReference type="Google" id="ProtNLM"/>
    </source>
</evidence>
<evidence type="ECO:0000256" key="1">
    <source>
        <dbReference type="SAM" id="SignalP"/>
    </source>
</evidence>
<dbReference type="EMBL" id="JPER01000003">
    <property type="protein sequence ID" value="KFZ30805.1"/>
    <property type="molecule type" value="Genomic_DNA"/>
</dbReference>
<dbReference type="GO" id="GO:0005506">
    <property type="term" value="F:iron ion binding"/>
    <property type="evidence" value="ECO:0007669"/>
    <property type="project" value="InterPro"/>
</dbReference>
<proteinExistence type="predicted"/>
<dbReference type="GO" id="GO:0020037">
    <property type="term" value="F:heme binding"/>
    <property type="evidence" value="ECO:0007669"/>
    <property type="project" value="InterPro"/>
</dbReference>
<protein>
    <recommendedName>
        <fullName evidence="4">Cytochrome C</fullName>
    </recommendedName>
</protein>
<feature type="chain" id="PRO_5001899806" description="Cytochrome C" evidence="1">
    <location>
        <begin position="26"/>
        <end position="155"/>
    </location>
</feature>
<comment type="caution">
    <text evidence="2">The sequence shown here is derived from an EMBL/GenBank/DDBJ whole genome shotgun (WGS) entry which is preliminary data.</text>
</comment>
<dbReference type="InterPro" id="IPR010980">
    <property type="entry name" value="Cyt_c/b562"/>
</dbReference>
<dbReference type="Gene3D" id="1.20.120.10">
    <property type="entry name" value="Cytochrome c/b562"/>
    <property type="match status" value="1"/>
</dbReference>
<organism evidence="2 3">
    <name type="scientific">Pseudidiomarina salinarum</name>
    <dbReference type="NCBI Taxonomy" id="435908"/>
    <lineage>
        <taxon>Bacteria</taxon>
        <taxon>Pseudomonadati</taxon>
        <taxon>Pseudomonadota</taxon>
        <taxon>Gammaproteobacteria</taxon>
        <taxon>Alteromonadales</taxon>
        <taxon>Idiomarinaceae</taxon>
        <taxon>Pseudidiomarina</taxon>
    </lineage>
</organism>
<sequence>MKHTQKIGYAGIALAALSLSLSTLAADPVTPKFTDKLSRLLQQEMRSVQSAMASIHVSMVTGKHEQVATKAQQIHDSFILKQSLTEQDKKDLMSAVPEGFVKLDKDFHRLAAGLTEAAKSKDTQKQYKLYNEMTGSCIACHSKYVSDRFNGLGSP</sequence>
<reference evidence="2 3" key="1">
    <citation type="submission" date="2014-06" db="EMBL/GenBank/DDBJ databases">
        <title>The draft genome sequence of Idiomarina salinarum ISL-52.</title>
        <authorList>
            <person name="Du J."/>
            <person name="Shao Z."/>
        </authorList>
    </citation>
    <scope>NUCLEOTIDE SEQUENCE [LARGE SCALE GENOMIC DNA]</scope>
    <source>
        <strain evidence="2 3">ISL-52</strain>
    </source>
</reference>
<feature type="signal peptide" evidence="1">
    <location>
        <begin position="1"/>
        <end position="25"/>
    </location>
</feature>
<dbReference type="RefSeq" id="WP_034775318.1">
    <property type="nucleotide sequence ID" value="NZ_JPER01000003.1"/>
</dbReference>
<name>A0A094ISZ2_9GAMM</name>
<dbReference type="Proteomes" id="UP000054363">
    <property type="component" value="Unassembled WGS sequence"/>
</dbReference>
<dbReference type="OrthoDB" id="7855645at2"/>
<dbReference type="Pfam" id="PF01322">
    <property type="entry name" value="Cytochrom_C_2"/>
    <property type="match status" value="1"/>
</dbReference>
<dbReference type="AlphaFoldDB" id="A0A094ISZ2"/>